<reference evidence="14" key="1">
    <citation type="submission" date="2025-08" db="UniProtKB">
        <authorList>
            <consortium name="RefSeq"/>
        </authorList>
    </citation>
    <scope>IDENTIFICATION</scope>
</reference>
<feature type="transmembrane region" description="Helical" evidence="11">
    <location>
        <begin position="135"/>
        <end position="156"/>
    </location>
</feature>
<dbReference type="SUPFAM" id="SSF81321">
    <property type="entry name" value="Family A G protein-coupled receptor-like"/>
    <property type="match status" value="1"/>
</dbReference>
<dbReference type="RefSeq" id="XP_013208341.1">
    <property type="nucleotide sequence ID" value="XM_013352887.1"/>
</dbReference>
<dbReference type="CDD" id="cd13949">
    <property type="entry name" value="7tm_V1R_pheromone"/>
    <property type="match status" value="1"/>
</dbReference>
<evidence type="ECO:0000313" key="14">
    <source>
        <dbReference type="RefSeq" id="XP_013208341.1"/>
    </source>
</evidence>
<keyword evidence="10 11" id="KW-0807">Transducer</keyword>
<feature type="transmembrane region" description="Helical" evidence="11">
    <location>
        <begin position="194"/>
        <end position="212"/>
    </location>
</feature>
<evidence type="ECO:0000256" key="8">
    <source>
        <dbReference type="ARBA" id="ARBA00023136"/>
    </source>
</evidence>
<keyword evidence="13" id="KW-1185">Reference proteome</keyword>
<feature type="transmembrane region" description="Helical" evidence="11">
    <location>
        <begin position="17"/>
        <end position="40"/>
    </location>
</feature>
<evidence type="ECO:0000256" key="5">
    <source>
        <dbReference type="ARBA" id="ARBA00022692"/>
    </source>
</evidence>
<proteinExistence type="inferred from homology"/>
<evidence type="ECO:0000313" key="13">
    <source>
        <dbReference type="Proteomes" id="UP000694915"/>
    </source>
</evidence>
<evidence type="ECO:0000256" key="2">
    <source>
        <dbReference type="ARBA" id="ARBA00010663"/>
    </source>
</evidence>
<feature type="transmembrane region" description="Helical" evidence="11">
    <location>
        <begin position="94"/>
        <end position="114"/>
    </location>
</feature>
<sequence length="311" mass="35435">MNKINKLSHNTKVRNTIYFEAGIGVAGNSFLVLFHILRLVHGQRSRLTDLPIGLLALIHMLMLIAMSFLTTDIFMPRRRWGDTTCKFLMFSYRYLRSLSLCASSLLSILQAITLSPRSSCLAKFKCKSPRYMLGCLLFLSVVYASISFPLLSYVIVTPNLTSSSLIYLTESCSLVPMSSFVRHTFYTSLVVRDAIFVGLMAFSSGYMVTLLYKHKKQSQLLHSTRLSLKAFPEQRATWTILYLMSFFVVMYTLDNFLAYLRLRSDDPVIYCMLILIGHSYATVSPFLVLSTERSLISAFKSMYARTVNMYG</sequence>
<dbReference type="PROSITE" id="PS50262">
    <property type="entry name" value="G_PROTEIN_RECEP_F1_2"/>
    <property type="match status" value="1"/>
</dbReference>
<comment type="similarity">
    <text evidence="2 11">Belongs to the G-protein coupled receptor 1 family.</text>
</comment>
<dbReference type="PRINTS" id="PR01534">
    <property type="entry name" value="VOMERONASL1R"/>
</dbReference>
<feature type="transmembrane region" description="Helical" evidence="11">
    <location>
        <begin position="267"/>
        <end position="289"/>
    </location>
</feature>
<keyword evidence="8 11" id="KW-0472">Membrane</keyword>
<evidence type="ECO:0000256" key="3">
    <source>
        <dbReference type="ARBA" id="ARBA00022475"/>
    </source>
</evidence>
<evidence type="ECO:0000256" key="7">
    <source>
        <dbReference type="ARBA" id="ARBA00023040"/>
    </source>
</evidence>
<name>A0ABM1AU64_MICOH</name>
<dbReference type="InterPro" id="IPR004072">
    <property type="entry name" value="Vmron_rcpt_1"/>
</dbReference>
<protein>
    <recommendedName>
        <fullName evidence="11">Vomeronasal type-1 receptor</fullName>
    </recommendedName>
</protein>
<keyword evidence="3 11" id="KW-1003">Cell membrane</keyword>
<evidence type="ECO:0000256" key="9">
    <source>
        <dbReference type="ARBA" id="ARBA00023170"/>
    </source>
</evidence>
<dbReference type="InterPro" id="IPR017452">
    <property type="entry name" value="GPCR_Rhodpsn_7TM"/>
</dbReference>
<keyword evidence="7 11" id="KW-0297">G-protein coupled receptor</keyword>
<feature type="transmembrane region" description="Helical" evidence="11">
    <location>
        <begin position="52"/>
        <end position="74"/>
    </location>
</feature>
<keyword evidence="4 11" id="KW-0589">Pheromone response</keyword>
<dbReference type="Gene3D" id="1.20.1070.10">
    <property type="entry name" value="Rhodopsin 7-helix transmembrane proteins"/>
    <property type="match status" value="1"/>
</dbReference>
<dbReference type="Pfam" id="PF03402">
    <property type="entry name" value="V1R"/>
    <property type="match status" value="1"/>
</dbReference>
<feature type="transmembrane region" description="Helical" evidence="11">
    <location>
        <begin position="239"/>
        <end position="261"/>
    </location>
</feature>
<evidence type="ECO:0000256" key="11">
    <source>
        <dbReference type="RuleBase" id="RU364061"/>
    </source>
</evidence>
<feature type="domain" description="G-protein coupled receptors family 1 profile" evidence="12">
    <location>
        <begin position="27"/>
        <end position="288"/>
    </location>
</feature>
<evidence type="ECO:0000259" key="12">
    <source>
        <dbReference type="PROSITE" id="PS50262"/>
    </source>
</evidence>
<dbReference type="GeneID" id="106144288"/>
<evidence type="ECO:0000256" key="4">
    <source>
        <dbReference type="ARBA" id="ARBA00022507"/>
    </source>
</evidence>
<evidence type="ECO:0000256" key="6">
    <source>
        <dbReference type="ARBA" id="ARBA00022989"/>
    </source>
</evidence>
<evidence type="ECO:0000256" key="10">
    <source>
        <dbReference type="ARBA" id="ARBA00023224"/>
    </source>
</evidence>
<comment type="subcellular location">
    <subcellularLocation>
        <location evidence="1 11">Cell membrane</location>
        <topology evidence="1 11">Multi-pass membrane protein</topology>
    </subcellularLocation>
</comment>
<keyword evidence="6 11" id="KW-1133">Transmembrane helix</keyword>
<dbReference type="Proteomes" id="UP000694915">
    <property type="component" value="Unplaced"/>
</dbReference>
<dbReference type="PANTHER" id="PTHR24062">
    <property type="entry name" value="VOMERONASAL TYPE-1 RECEPTOR"/>
    <property type="match status" value="1"/>
</dbReference>
<gene>
    <name evidence="14" type="primary">LOC106144288</name>
</gene>
<keyword evidence="5 11" id="KW-0812">Transmembrane</keyword>
<accession>A0ABM1AU64</accession>
<evidence type="ECO:0000256" key="1">
    <source>
        <dbReference type="ARBA" id="ARBA00004651"/>
    </source>
</evidence>
<organism evidence="13 14">
    <name type="scientific">Microtus ochrogaster</name>
    <name type="common">Prairie vole</name>
    <dbReference type="NCBI Taxonomy" id="79684"/>
    <lineage>
        <taxon>Eukaryota</taxon>
        <taxon>Metazoa</taxon>
        <taxon>Chordata</taxon>
        <taxon>Craniata</taxon>
        <taxon>Vertebrata</taxon>
        <taxon>Euteleostomi</taxon>
        <taxon>Mammalia</taxon>
        <taxon>Eutheria</taxon>
        <taxon>Euarchontoglires</taxon>
        <taxon>Glires</taxon>
        <taxon>Rodentia</taxon>
        <taxon>Myomorpha</taxon>
        <taxon>Muroidea</taxon>
        <taxon>Cricetidae</taxon>
        <taxon>Arvicolinae</taxon>
        <taxon>Microtus</taxon>
    </lineage>
</organism>
<keyword evidence="9 11" id="KW-0675">Receptor</keyword>